<dbReference type="GO" id="GO:0043022">
    <property type="term" value="F:ribosome binding"/>
    <property type="evidence" value="ECO:0007669"/>
    <property type="project" value="TreeGrafter"/>
</dbReference>
<evidence type="ECO:0000313" key="2">
    <source>
        <dbReference type="EMBL" id="GFH29713.1"/>
    </source>
</evidence>
<evidence type="ECO:0000313" key="3">
    <source>
        <dbReference type="Proteomes" id="UP000485058"/>
    </source>
</evidence>
<dbReference type="EMBL" id="BLLF01004490">
    <property type="protein sequence ID" value="GFH29713.1"/>
    <property type="molecule type" value="Genomic_DNA"/>
</dbReference>
<dbReference type="GO" id="GO:0008312">
    <property type="term" value="F:7S RNA binding"/>
    <property type="evidence" value="ECO:0007669"/>
    <property type="project" value="TreeGrafter"/>
</dbReference>
<dbReference type="InterPro" id="IPR011990">
    <property type="entry name" value="TPR-like_helical_dom_sf"/>
</dbReference>
<evidence type="ECO:0000256" key="1">
    <source>
        <dbReference type="SAM" id="MobiDB-lite"/>
    </source>
</evidence>
<dbReference type="GO" id="GO:0006614">
    <property type="term" value="P:SRP-dependent cotranslational protein targeting to membrane"/>
    <property type="evidence" value="ECO:0007669"/>
    <property type="project" value="InterPro"/>
</dbReference>
<feature type="non-terminal residue" evidence="2">
    <location>
        <position position="1"/>
    </location>
</feature>
<accession>A0A6A0ABL9</accession>
<dbReference type="GO" id="GO:0005786">
    <property type="term" value="C:signal recognition particle, endoplasmic reticulum targeting"/>
    <property type="evidence" value="ECO:0007669"/>
    <property type="project" value="TreeGrafter"/>
</dbReference>
<dbReference type="PANTHER" id="PTHR14094:SF9">
    <property type="entry name" value="SIGNAL RECOGNITION PARTICLE SUBUNIT SRP72"/>
    <property type="match status" value="1"/>
</dbReference>
<dbReference type="PANTHER" id="PTHR14094">
    <property type="entry name" value="SIGNAL RECOGNITION PARTICLE 72"/>
    <property type="match status" value="1"/>
</dbReference>
<dbReference type="AlphaFoldDB" id="A0A6A0ABL9"/>
<dbReference type="Gene3D" id="1.25.40.10">
    <property type="entry name" value="Tetratricopeptide repeat domain"/>
    <property type="match status" value="1"/>
</dbReference>
<gene>
    <name evidence="2" type="ORF">HaLaN_28423</name>
</gene>
<dbReference type="InterPro" id="IPR026270">
    <property type="entry name" value="SRP72"/>
</dbReference>
<comment type="caution">
    <text evidence="2">The sequence shown here is derived from an EMBL/GenBank/DDBJ whole genome shotgun (WGS) entry which is preliminary data.</text>
</comment>
<organism evidence="2 3">
    <name type="scientific">Haematococcus lacustris</name>
    <name type="common">Green alga</name>
    <name type="synonym">Haematococcus pluvialis</name>
    <dbReference type="NCBI Taxonomy" id="44745"/>
    <lineage>
        <taxon>Eukaryota</taxon>
        <taxon>Viridiplantae</taxon>
        <taxon>Chlorophyta</taxon>
        <taxon>core chlorophytes</taxon>
        <taxon>Chlorophyceae</taxon>
        <taxon>CS clade</taxon>
        <taxon>Chlamydomonadales</taxon>
        <taxon>Haematococcaceae</taxon>
        <taxon>Haematococcus</taxon>
    </lineage>
</organism>
<feature type="region of interest" description="Disordered" evidence="1">
    <location>
        <begin position="1"/>
        <end position="20"/>
    </location>
</feature>
<proteinExistence type="predicted"/>
<dbReference type="Proteomes" id="UP000485058">
    <property type="component" value="Unassembled WGS sequence"/>
</dbReference>
<sequence length="304" mass="31250">GLKELNGVIPEPGAPASSAAAAGGRSQRVVAAIELSAQLHYRLENNKECIQLYDTLFQQYKAGSLELRTNVLAAYVAAGLSQELEELMAAMKVTAKDSFEACGLAECGRLSEAETELRRALKLGGGGGGAGAADCAAGVRAGPPGAQRGGHGAVLRSTKEEAVDGLSRAVATNNLFADSGRIDALPAHKKSVAGAAKKLEGLMEDASKPGSTALQPVMESRLSSDQKRLLTLNRALTYLLSGRLAPAKELAEAVARQEQAAAAAQEQQPPPAWAGPQLLPLLQAALLAKEGKVGGPQGSEATGQ</sequence>
<reference evidence="2 3" key="1">
    <citation type="submission" date="2020-02" db="EMBL/GenBank/DDBJ databases">
        <title>Draft genome sequence of Haematococcus lacustris strain NIES-144.</title>
        <authorList>
            <person name="Morimoto D."/>
            <person name="Nakagawa S."/>
            <person name="Yoshida T."/>
            <person name="Sawayama S."/>
        </authorList>
    </citation>
    <scope>NUCLEOTIDE SEQUENCE [LARGE SCALE GENOMIC DNA]</scope>
    <source>
        <strain evidence="2 3">NIES-144</strain>
    </source>
</reference>
<keyword evidence="3" id="KW-1185">Reference proteome</keyword>
<name>A0A6A0ABL9_HAELA</name>
<protein>
    <submittedName>
        <fullName evidence="2">SRP72 domain-containing protein</fullName>
    </submittedName>
</protein>